<protein>
    <submittedName>
        <fullName evidence="1">Uncharacterized protein</fullName>
    </submittedName>
</protein>
<dbReference type="EMBL" id="CBSW010000215">
    <property type="protein sequence ID" value="CDG98026.1"/>
    <property type="molecule type" value="Genomic_DNA"/>
</dbReference>
<dbReference type="RefSeq" id="WP_038218557.1">
    <property type="nucleotide sequence ID" value="NZ_CAWLWN010000247.1"/>
</dbReference>
<dbReference type="AlphaFoldDB" id="A0A077N702"/>
<organism evidence="1 2">
    <name type="scientific">Xenorhabdus bovienii str. puntauvense</name>
    <dbReference type="NCBI Taxonomy" id="1398201"/>
    <lineage>
        <taxon>Bacteria</taxon>
        <taxon>Pseudomonadati</taxon>
        <taxon>Pseudomonadota</taxon>
        <taxon>Gammaproteobacteria</taxon>
        <taxon>Enterobacterales</taxon>
        <taxon>Morganellaceae</taxon>
        <taxon>Xenorhabdus</taxon>
    </lineage>
</organism>
<sequence length="160" mass="18837">MGKIISFLKKIFETRYIYSLQKFEPIKENGFYILKELGTHTCIKAKAEDIFDGDLLYNINPEDIIFIARFEEYDMREKQKFKIIEERRDLSFIIQNAYSRRQIHGKELLIEQNIVEKIDPTSLVRIAYMSGLKDGRKISDDISKAEKIKPSKSPNLKVIK</sequence>
<evidence type="ECO:0000313" key="1">
    <source>
        <dbReference type="EMBL" id="CDG98026.1"/>
    </source>
</evidence>
<dbReference type="Proteomes" id="UP000028511">
    <property type="component" value="Unassembled WGS sequence"/>
</dbReference>
<comment type="caution">
    <text evidence="1">The sequence shown here is derived from an EMBL/GenBank/DDBJ whole genome shotgun (WGS) entry which is preliminary data.</text>
</comment>
<gene>
    <name evidence="1" type="ORF">XBP1_2920020</name>
</gene>
<evidence type="ECO:0000313" key="2">
    <source>
        <dbReference type="Proteomes" id="UP000028511"/>
    </source>
</evidence>
<proteinExistence type="predicted"/>
<dbReference type="HOGENOM" id="CLU_1685384_0_0_6"/>
<reference evidence="1" key="1">
    <citation type="submission" date="2013-07" db="EMBL/GenBank/DDBJ databases">
        <title>Sub-species coevolution in mutualistic symbiosis.</title>
        <authorList>
            <person name="Murfin K."/>
            <person name="Klassen J."/>
            <person name="Lee M."/>
            <person name="Forst S."/>
            <person name="Stock P."/>
            <person name="Goodrich-Blair H."/>
        </authorList>
    </citation>
    <scope>NUCLEOTIDE SEQUENCE [LARGE SCALE GENOMIC DNA]</scope>
    <source>
        <strain evidence="1">Puntauvense</strain>
    </source>
</reference>
<name>A0A077N702_XENBV</name>
<accession>A0A077N702</accession>